<evidence type="ECO:0000313" key="2">
    <source>
        <dbReference type="Proteomes" id="UP001145114"/>
    </source>
</evidence>
<accession>A0ACC1H797</accession>
<sequence>MTINDETTAAASSLPKLAHAPLEILHVDPAASTVDAAGQRYLARDDFIAALASSAATDEEYARLGDLFDIL</sequence>
<organism evidence="1 2">
    <name type="scientific">Spiromyces aspiralis</name>
    <dbReference type="NCBI Taxonomy" id="68401"/>
    <lineage>
        <taxon>Eukaryota</taxon>
        <taxon>Fungi</taxon>
        <taxon>Fungi incertae sedis</taxon>
        <taxon>Zoopagomycota</taxon>
        <taxon>Kickxellomycotina</taxon>
        <taxon>Kickxellomycetes</taxon>
        <taxon>Kickxellales</taxon>
        <taxon>Kickxellaceae</taxon>
        <taxon>Spiromyces</taxon>
    </lineage>
</organism>
<keyword evidence="2" id="KW-1185">Reference proteome</keyword>
<name>A0ACC1H797_9FUNG</name>
<feature type="non-terminal residue" evidence="1">
    <location>
        <position position="71"/>
    </location>
</feature>
<comment type="caution">
    <text evidence="1">The sequence shown here is derived from an EMBL/GenBank/DDBJ whole genome shotgun (WGS) entry which is preliminary data.</text>
</comment>
<protein>
    <submittedName>
        <fullName evidence="1">Uncharacterized protein</fullName>
    </submittedName>
</protein>
<dbReference type="Proteomes" id="UP001145114">
    <property type="component" value="Unassembled WGS sequence"/>
</dbReference>
<dbReference type="EMBL" id="JAMZIH010010015">
    <property type="protein sequence ID" value="KAJ1669319.1"/>
    <property type="molecule type" value="Genomic_DNA"/>
</dbReference>
<evidence type="ECO:0000313" key="1">
    <source>
        <dbReference type="EMBL" id="KAJ1669319.1"/>
    </source>
</evidence>
<proteinExistence type="predicted"/>
<gene>
    <name evidence="1" type="ORF">EV182_008814</name>
</gene>
<reference evidence="1" key="1">
    <citation type="submission" date="2022-06" db="EMBL/GenBank/DDBJ databases">
        <title>Phylogenomic reconstructions and comparative analyses of Kickxellomycotina fungi.</title>
        <authorList>
            <person name="Reynolds N.K."/>
            <person name="Stajich J.E."/>
            <person name="Barry K."/>
            <person name="Grigoriev I.V."/>
            <person name="Crous P."/>
            <person name="Smith M.E."/>
        </authorList>
    </citation>
    <scope>NUCLEOTIDE SEQUENCE</scope>
    <source>
        <strain evidence="1">RSA 2271</strain>
    </source>
</reference>